<proteinExistence type="predicted"/>
<protein>
    <submittedName>
        <fullName evidence="1">Uncharacterized protein</fullName>
    </submittedName>
</protein>
<dbReference type="AlphaFoldDB" id="A0A0H2LSB1"/>
<organism evidence="1 2">
    <name type="scientific">Variovorax paradoxus</name>
    <dbReference type="NCBI Taxonomy" id="34073"/>
    <lineage>
        <taxon>Bacteria</taxon>
        <taxon>Pseudomonadati</taxon>
        <taxon>Pseudomonadota</taxon>
        <taxon>Betaproteobacteria</taxon>
        <taxon>Burkholderiales</taxon>
        <taxon>Comamonadaceae</taxon>
        <taxon>Variovorax</taxon>
    </lineage>
</organism>
<dbReference type="EMBL" id="JZWI01000038">
    <property type="protein sequence ID" value="KLN53089.1"/>
    <property type="molecule type" value="Genomic_DNA"/>
</dbReference>
<sequence length="260" mass="28975">MTAAAERPGLASNRHIKLLRYQPRSGGRSRPFGAIWKQEGRIRWISPIIREHDDAVDAKLFVDWFPEAIYDFDQFAAAVAWLQWVCSRVQELPDVAQACRAEESLGLNCIQYAGPEDGADLAALLDGGSQARLPDIEMLRTIVNLTLKHLLQVHPVLRGLALEIAAADSAECARLTLSDGRLVRIYLDRDTHASQVVPQLLAESGRRFHRRLDSEISFFVFAQLRSALPLRLNASVLATGMRQPHIANGLVRLVWSTPLA</sequence>
<dbReference type="PATRIC" id="fig|34073.19.peg.5884"/>
<reference evidence="1 2" key="1">
    <citation type="submission" date="2015-03" db="EMBL/GenBank/DDBJ databases">
        <title>Genome sequence of Variovorax paradoxus TBEA6.</title>
        <authorList>
            <person name="Poehlein A."/>
            <person name="Schuldes J."/>
            <person name="Wuebbeler J.H."/>
            <person name="Hiessl S."/>
            <person name="Steinbuechel A."/>
            <person name="Daniel R."/>
        </authorList>
    </citation>
    <scope>NUCLEOTIDE SEQUENCE [LARGE SCALE GENOMIC DNA]</scope>
    <source>
        <strain evidence="1 2">TBEA6</strain>
    </source>
</reference>
<name>A0A0H2LSB1_VARPD</name>
<comment type="caution">
    <text evidence="1">The sequence shown here is derived from an EMBL/GenBank/DDBJ whole genome shotgun (WGS) entry which is preliminary data.</text>
</comment>
<accession>A0A0H2LSB1</accession>
<evidence type="ECO:0000313" key="2">
    <source>
        <dbReference type="Proteomes" id="UP000035170"/>
    </source>
</evidence>
<gene>
    <name evidence="1" type="ORF">VPARA_57340</name>
</gene>
<evidence type="ECO:0000313" key="1">
    <source>
        <dbReference type="EMBL" id="KLN53089.1"/>
    </source>
</evidence>
<dbReference type="Proteomes" id="UP000035170">
    <property type="component" value="Unassembled WGS sequence"/>
</dbReference>
<keyword evidence="2" id="KW-1185">Reference proteome</keyword>